<evidence type="ECO:0000256" key="1">
    <source>
        <dbReference type="ARBA" id="ARBA00004953"/>
    </source>
</evidence>
<evidence type="ECO:0000313" key="8">
    <source>
        <dbReference type="Proteomes" id="UP000239736"/>
    </source>
</evidence>
<keyword evidence="2" id="KW-0169">Cobalamin biosynthesis</keyword>
<evidence type="ECO:0000256" key="4">
    <source>
        <dbReference type="ARBA" id="ARBA00022679"/>
    </source>
</evidence>
<dbReference type="NCBIfam" id="TIGR02467">
    <property type="entry name" value="CbiE"/>
    <property type="match status" value="1"/>
</dbReference>
<dbReference type="UniPathway" id="UPA00148"/>
<dbReference type="NCBIfam" id="TIGR02469">
    <property type="entry name" value="CbiT"/>
    <property type="match status" value="1"/>
</dbReference>
<dbReference type="EMBL" id="PRDS01000001">
    <property type="protein sequence ID" value="PPB82459.1"/>
    <property type="molecule type" value="Genomic_DNA"/>
</dbReference>
<evidence type="ECO:0000256" key="2">
    <source>
        <dbReference type="ARBA" id="ARBA00022573"/>
    </source>
</evidence>
<dbReference type="OrthoDB" id="9787825at2"/>
<evidence type="ECO:0000313" key="7">
    <source>
        <dbReference type="EMBL" id="PPB82459.1"/>
    </source>
</evidence>
<accession>A0A2S5JLU8</accession>
<dbReference type="RefSeq" id="WP_104069004.1">
    <property type="nucleotide sequence ID" value="NZ_PRDS01000001.1"/>
</dbReference>
<dbReference type="Gene3D" id="3.40.50.150">
    <property type="entry name" value="Vaccinia Virus protein VP39"/>
    <property type="match status" value="1"/>
</dbReference>
<protein>
    <submittedName>
        <fullName evidence="7">Precorrin-6Y C5,15-methyltransferase (Decarboxylating)</fullName>
    </submittedName>
</protein>
<sequence>MSDPWLTIVGLGEDGPAGLSQASRDAIAGAEVIFGGPRHLELIGKLIGTDAQGHAWPVPFSIAPVLDHRGRKVVVLASGDPFWFGAGGSLVRHLRPGEWVCHPAPSTFSWAAARLGWRLEETLCLGLHAAPLSRLRPVLARGLRLICLLRDGAAVAELADWLTGAGFGDSRLWVLEALGGPRERIRQARAARFDLSDIHAPVAVAIEAEGAPGLPRSPGLPEDLFVHDGQITKRHVRALTIAALAPRPGECLWDLGAGSGSVSVEWCLAAPAATAHSVESRQDRAENIRANADAFGLGHRMSVHQGDWPDCLDALPRPDAVFVGGGLDGVAFDRLWSAMPDHARLVVNTVTLETESLVAGLHARMGGTLVRIGIEEAAPLGRMRGWVPARPVVQWSIIK</sequence>
<comment type="caution">
    <text evidence="7">The sequence shown here is derived from an EMBL/GenBank/DDBJ whole genome shotgun (WGS) entry which is preliminary data.</text>
</comment>
<comment type="pathway">
    <text evidence="1">Cofactor biosynthesis; adenosylcobalamin biosynthesis.</text>
</comment>
<dbReference type="GO" id="GO:0009236">
    <property type="term" value="P:cobalamin biosynthetic process"/>
    <property type="evidence" value="ECO:0007669"/>
    <property type="project" value="UniProtKB-UniPathway"/>
</dbReference>
<dbReference type="InterPro" id="IPR012818">
    <property type="entry name" value="CbiE"/>
</dbReference>
<organism evidence="7 8">
    <name type="scientific">Albidovulum inexpectatum</name>
    <dbReference type="NCBI Taxonomy" id="196587"/>
    <lineage>
        <taxon>Bacteria</taxon>
        <taxon>Pseudomonadati</taxon>
        <taxon>Pseudomonadota</taxon>
        <taxon>Alphaproteobacteria</taxon>
        <taxon>Rhodobacterales</taxon>
        <taxon>Paracoccaceae</taxon>
        <taxon>Albidovulum</taxon>
    </lineage>
</organism>
<dbReference type="Proteomes" id="UP000239736">
    <property type="component" value="Unassembled WGS sequence"/>
</dbReference>
<dbReference type="SUPFAM" id="SSF53335">
    <property type="entry name" value="S-adenosyl-L-methionine-dependent methyltransferases"/>
    <property type="match status" value="1"/>
</dbReference>
<dbReference type="InterPro" id="IPR029063">
    <property type="entry name" value="SAM-dependent_MTases_sf"/>
</dbReference>
<keyword evidence="3 7" id="KW-0489">Methyltransferase</keyword>
<dbReference type="InterPro" id="IPR014008">
    <property type="entry name" value="Cbl_synth_MTase_CbiT"/>
</dbReference>
<dbReference type="AlphaFoldDB" id="A0A2S5JLU8"/>
<keyword evidence="4 7" id="KW-0808">Transferase</keyword>
<dbReference type="InterPro" id="IPR006365">
    <property type="entry name" value="Cbl_synth_CobL"/>
</dbReference>
<dbReference type="CDD" id="cd11644">
    <property type="entry name" value="Precorrin-6Y-MT"/>
    <property type="match status" value="1"/>
</dbReference>
<dbReference type="PIRSF" id="PIRSF036428">
    <property type="entry name" value="CobL"/>
    <property type="match status" value="1"/>
</dbReference>
<keyword evidence="8" id="KW-1185">Reference proteome</keyword>
<dbReference type="InterPro" id="IPR050714">
    <property type="entry name" value="Cobalamin_biosynth_MTase"/>
</dbReference>
<dbReference type="Gene3D" id="3.40.1010.10">
    <property type="entry name" value="Cobalt-precorrin-4 Transmethylase, Domain 1"/>
    <property type="match status" value="1"/>
</dbReference>
<feature type="domain" description="Tetrapyrrole methylase" evidence="6">
    <location>
        <begin position="6"/>
        <end position="191"/>
    </location>
</feature>
<dbReference type="GO" id="GO:0032259">
    <property type="term" value="P:methylation"/>
    <property type="evidence" value="ECO:0007669"/>
    <property type="project" value="UniProtKB-KW"/>
</dbReference>
<reference evidence="7 8" key="1">
    <citation type="submission" date="2018-01" db="EMBL/GenBank/DDBJ databases">
        <title>Genomic Encyclopedia of Archaeal and Bacterial Type Strains, Phase II (KMG-II): from individual species to whole genera.</title>
        <authorList>
            <person name="Goeker M."/>
        </authorList>
    </citation>
    <scope>NUCLEOTIDE SEQUENCE [LARGE SCALE GENOMIC DNA]</scope>
    <source>
        <strain evidence="7 8">DSM 12048</strain>
    </source>
</reference>
<dbReference type="GO" id="GO:0008276">
    <property type="term" value="F:protein methyltransferase activity"/>
    <property type="evidence" value="ECO:0007669"/>
    <property type="project" value="InterPro"/>
</dbReference>
<keyword evidence="5" id="KW-0949">S-adenosyl-L-methionine</keyword>
<dbReference type="InterPro" id="IPR000878">
    <property type="entry name" value="4pyrrol_Mease"/>
</dbReference>
<dbReference type="InterPro" id="IPR014777">
    <property type="entry name" value="4pyrrole_Mease_sub1"/>
</dbReference>
<dbReference type="PANTHER" id="PTHR43182">
    <property type="entry name" value="COBALT-PRECORRIN-6B C(15)-METHYLTRANSFERASE (DECARBOXYLATING)"/>
    <property type="match status" value="1"/>
</dbReference>
<evidence type="ECO:0000256" key="3">
    <source>
        <dbReference type="ARBA" id="ARBA00022603"/>
    </source>
</evidence>
<dbReference type="SUPFAM" id="SSF53790">
    <property type="entry name" value="Tetrapyrrole methylase"/>
    <property type="match status" value="1"/>
</dbReference>
<proteinExistence type="predicted"/>
<gene>
    <name evidence="7" type="ORF">LV82_00391</name>
</gene>
<dbReference type="InterPro" id="IPR035996">
    <property type="entry name" value="4pyrrol_Methylase_sf"/>
</dbReference>
<dbReference type="Pfam" id="PF00590">
    <property type="entry name" value="TP_methylase"/>
    <property type="match status" value="1"/>
</dbReference>
<name>A0A2S5JLU8_9RHOB</name>
<dbReference type="PANTHER" id="PTHR43182:SF1">
    <property type="entry name" value="COBALT-PRECORRIN-7 C(5)-METHYLTRANSFERASE"/>
    <property type="match status" value="1"/>
</dbReference>
<evidence type="ECO:0000256" key="5">
    <source>
        <dbReference type="ARBA" id="ARBA00022691"/>
    </source>
</evidence>
<evidence type="ECO:0000259" key="6">
    <source>
        <dbReference type="Pfam" id="PF00590"/>
    </source>
</evidence>